<dbReference type="InterPro" id="IPR041262">
    <property type="entry name" value="GerD_central"/>
</dbReference>
<keyword evidence="5" id="KW-1185">Reference proteome</keyword>
<organism evidence="4 5">
    <name type="scientific">Ureibacillus thermosphaericus</name>
    <dbReference type="NCBI Taxonomy" id="51173"/>
    <lineage>
        <taxon>Bacteria</taxon>
        <taxon>Bacillati</taxon>
        <taxon>Bacillota</taxon>
        <taxon>Bacilli</taxon>
        <taxon>Bacillales</taxon>
        <taxon>Caryophanaceae</taxon>
        <taxon>Ureibacillus</taxon>
    </lineage>
</organism>
<feature type="signal peptide" evidence="2">
    <location>
        <begin position="1"/>
        <end position="28"/>
    </location>
</feature>
<dbReference type="PROSITE" id="PS51257">
    <property type="entry name" value="PROKAR_LIPOPROTEIN"/>
    <property type="match status" value="1"/>
</dbReference>
<feature type="chain" id="PRO_5038843471" evidence="2">
    <location>
        <begin position="29"/>
        <end position="206"/>
    </location>
</feature>
<comment type="caution">
    <text evidence="4">The sequence shown here is derived from an EMBL/GenBank/DDBJ whole genome shotgun (WGS) entry which is preliminary data.</text>
</comment>
<gene>
    <name evidence="4" type="ORF">HNR36_002725</name>
</gene>
<dbReference type="Pfam" id="PF17898">
    <property type="entry name" value="GerD"/>
    <property type="match status" value="1"/>
</dbReference>
<dbReference type="NCBIfam" id="NF040801">
    <property type="entry name" value="spore_GerD"/>
    <property type="match status" value="1"/>
</dbReference>
<dbReference type="RefSeq" id="WP_016839511.1">
    <property type="nucleotide sequence ID" value="NZ_JAAXPW010000043.1"/>
</dbReference>
<evidence type="ECO:0000256" key="1">
    <source>
        <dbReference type="SAM" id="MobiDB-lite"/>
    </source>
</evidence>
<feature type="compositionally biased region" description="Basic and acidic residues" evidence="1">
    <location>
        <begin position="172"/>
        <end position="189"/>
    </location>
</feature>
<dbReference type="AlphaFoldDB" id="A0A840PPG7"/>
<protein>
    <submittedName>
        <fullName evidence="4">Spore germination protein D</fullName>
    </submittedName>
</protein>
<proteinExistence type="predicted"/>
<evidence type="ECO:0000313" key="4">
    <source>
        <dbReference type="EMBL" id="MBB5150305.1"/>
    </source>
</evidence>
<accession>A0A840PPG7</accession>
<dbReference type="EMBL" id="JACHGZ010000046">
    <property type="protein sequence ID" value="MBB5150305.1"/>
    <property type="molecule type" value="Genomic_DNA"/>
</dbReference>
<feature type="domain" description="Spore germination GerD central core" evidence="3">
    <location>
        <begin position="65"/>
        <end position="177"/>
    </location>
</feature>
<sequence>MKNPLFNRLLILFFILILLASCSDSPNAQPSYEEVKKIVVDAIQTEDGKKAIRQLLEDPSFRELVILEHDEVETSINNSLLSEQAQEFWKKTFEDPKFKESMAKSMKEQQTEIMKQLIKDASFQEDLIAFFGQPEMKKELESILKSAELRKEIEKVVMETIENPLLQTKWQELIKKSGESGGSKEKGKESSSGGQDEQGQDQGGSS</sequence>
<feature type="region of interest" description="Disordered" evidence="1">
    <location>
        <begin position="172"/>
        <end position="206"/>
    </location>
</feature>
<evidence type="ECO:0000259" key="3">
    <source>
        <dbReference type="Pfam" id="PF17898"/>
    </source>
</evidence>
<evidence type="ECO:0000256" key="2">
    <source>
        <dbReference type="SAM" id="SignalP"/>
    </source>
</evidence>
<name>A0A840PPG7_URETH</name>
<keyword evidence="2" id="KW-0732">Signal</keyword>
<reference evidence="4 5" key="1">
    <citation type="submission" date="2020-08" db="EMBL/GenBank/DDBJ databases">
        <title>Genomic Encyclopedia of Type Strains, Phase IV (KMG-IV): sequencing the most valuable type-strain genomes for metagenomic binning, comparative biology and taxonomic classification.</title>
        <authorList>
            <person name="Goeker M."/>
        </authorList>
    </citation>
    <scope>NUCLEOTIDE SEQUENCE [LARGE SCALE GENOMIC DNA]</scope>
    <source>
        <strain evidence="4 5">DSM 10633</strain>
    </source>
</reference>
<evidence type="ECO:0000313" key="5">
    <source>
        <dbReference type="Proteomes" id="UP000557217"/>
    </source>
</evidence>
<dbReference type="Proteomes" id="UP000557217">
    <property type="component" value="Unassembled WGS sequence"/>
</dbReference>